<feature type="compositionally biased region" description="Polar residues" evidence="1">
    <location>
        <begin position="48"/>
        <end position="60"/>
    </location>
</feature>
<dbReference type="Proteomes" id="UP000828390">
    <property type="component" value="Unassembled WGS sequence"/>
</dbReference>
<evidence type="ECO:0000313" key="2">
    <source>
        <dbReference type="EMBL" id="KAH3815521.1"/>
    </source>
</evidence>
<reference evidence="2" key="2">
    <citation type="submission" date="2020-11" db="EMBL/GenBank/DDBJ databases">
        <authorList>
            <person name="McCartney M.A."/>
            <person name="Auch B."/>
            <person name="Kono T."/>
            <person name="Mallez S."/>
            <person name="Becker A."/>
            <person name="Gohl D.M."/>
            <person name="Silverstein K.A.T."/>
            <person name="Koren S."/>
            <person name="Bechman K.B."/>
            <person name="Herman A."/>
            <person name="Abrahante J.E."/>
            <person name="Garbe J."/>
        </authorList>
    </citation>
    <scope>NUCLEOTIDE SEQUENCE</scope>
    <source>
        <strain evidence="2">Duluth1</strain>
        <tissue evidence="2">Whole animal</tissue>
    </source>
</reference>
<feature type="region of interest" description="Disordered" evidence="1">
    <location>
        <begin position="48"/>
        <end position="68"/>
    </location>
</feature>
<dbReference type="AlphaFoldDB" id="A0A9D4GDY2"/>
<keyword evidence="3" id="KW-1185">Reference proteome</keyword>
<evidence type="ECO:0000256" key="1">
    <source>
        <dbReference type="SAM" id="MobiDB-lite"/>
    </source>
</evidence>
<dbReference type="EMBL" id="JAIWYP010000006">
    <property type="protein sequence ID" value="KAH3815521.1"/>
    <property type="molecule type" value="Genomic_DNA"/>
</dbReference>
<feature type="compositionally biased region" description="Basic and acidic residues" evidence="1">
    <location>
        <begin position="114"/>
        <end position="133"/>
    </location>
</feature>
<accession>A0A9D4GDY2</accession>
<comment type="caution">
    <text evidence="2">The sequence shown here is derived from an EMBL/GenBank/DDBJ whole genome shotgun (WGS) entry which is preliminary data.</text>
</comment>
<reference evidence="2" key="1">
    <citation type="journal article" date="2019" name="bioRxiv">
        <title>The Genome of the Zebra Mussel, Dreissena polymorpha: A Resource for Invasive Species Research.</title>
        <authorList>
            <person name="McCartney M.A."/>
            <person name="Auch B."/>
            <person name="Kono T."/>
            <person name="Mallez S."/>
            <person name="Zhang Y."/>
            <person name="Obille A."/>
            <person name="Becker A."/>
            <person name="Abrahante J.E."/>
            <person name="Garbe J."/>
            <person name="Badalamenti J.P."/>
            <person name="Herman A."/>
            <person name="Mangelson H."/>
            <person name="Liachko I."/>
            <person name="Sullivan S."/>
            <person name="Sone E.D."/>
            <person name="Koren S."/>
            <person name="Silverstein K.A.T."/>
            <person name="Beckman K.B."/>
            <person name="Gohl D.M."/>
        </authorList>
    </citation>
    <scope>NUCLEOTIDE SEQUENCE</scope>
    <source>
        <strain evidence="2">Duluth1</strain>
        <tissue evidence="2">Whole animal</tissue>
    </source>
</reference>
<protein>
    <submittedName>
        <fullName evidence="2">Uncharacterized protein</fullName>
    </submittedName>
</protein>
<feature type="region of interest" description="Disordered" evidence="1">
    <location>
        <begin position="111"/>
        <end position="155"/>
    </location>
</feature>
<sequence length="155" mass="17642">MCYSETSPPVIVHGDNLKRFHGDSNLHIPQEHNETTEVQQPNLRDFIPNNTETNNRTFAQNGDKHSTKNETVLHDIIRGNQLNTDAHRTDGLTDRRGADHYITGQFVQEDQLDQSERSPEVERARNFHAENGAKDSSGARVFHAEKARKQFSTPL</sequence>
<organism evidence="2 3">
    <name type="scientific">Dreissena polymorpha</name>
    <name type="common">Zebra mussel</name>
    <name type="synonym">Mytilus polymorpha</name>
    <dbReference type="NCBI Taxonomy" id="45954"/>
    <lineage>
        <taxon>Eukaryota</taxon>
        <taxon>Metazoa</taxon>
        <taxon>Spiralia</taxon>
        <taxon>Lophotrochozoa</taxon>
        <taxon>Mollusca</taxon>
        <taxon>Bivalvia</taxon>
        <taxon>Autobranchia</taxon>
        <taxon>Heteroconchia</taxon>
        <taxon>Euheterodonta</taxon>
        <taxon>Imparidentia</taxon>
        <taxon>Neoheterodontei</taxon>
        <taxon>Myida</taxon>
        <taxon>Dreissenoidea</taxon>
        <taxon>Dreissenidae</taxon>
        <taxon>Dreissena</taxon>
    </lineage>
</organism>
<name>A0A9D4GDY2_DREPO</name>
<gene>
    <name evidence="2" type="ORF">DPMN_144048</name>
</gene>
<proteinExistence type="predicted"/>
<evidence type="ECO:0000313" key="3">
    <source>
        <dbReference type="Proteomes" id="UP000828390"/>
    </source>
</evidence>